<reference evidence="2" key="1">
    <citation type="journal article" date="2024" name="IScience">
        <title>Strigolactones Initiate the Formation of Haustorium-like Structures in Castilleja.</title>
        <authorList>
            <person name="Buerger M."/>
            <person name="Peterson D."/>
            <person name="Chory J."/>
        </authorList>
    </citation>
    <scope>NUCLEOTIDE SEQUENCE [LARGE SCALE GENOMIC DNA]</scope>
</reference>
<gene>
    <name evidence="1" type="ORF">CASFOL_011142</name>
</gene>
<name>A0ABD3DWM4_9LAMI</name>
<organism evidence="1 2">
    <name type="scientific">Castilleja foliolosa</name>
    <dbReference type="NCBI Taxonomy" id="1961234"/>
    <lineage>
        <taxon>Eukaryota</taxon>
        <taxon>Viridiplantae</taxon>
        <taxon>Streptophyta</taxon>
        <taxon>Embryophyta</taxon>
        <taxon>Tracheophyta</taxon>
        <taxon>Spermatophyta</taxon>
        <taxon>Magnoliopsida</taxon>
        <taxon>eudicotyledons</taxon>
        <taxon>Gunneridae</taxon>
        <taxon>Pentapetalae</taxon>
        <taxon>asterids</taxon>
        <taxon>lamiids</taxon>
        <taxon>Lamiales</taxon>
        <taxon>Orobanchaceae</taxon>
        <taxon>Pedicularideae</taxon>
        <taxon>Castillejinae</taxon>
        <taxon>Castilleja</taxon>
    </lineage>
</organism>
<protein>
    <recommendedName>
        <fullName evidence="3">Dirigent protein</fullName>
    </recommendedName>
</protein>
<evidence type="ECO:0000313" key="1">
    <source>
        <dbReference type="EMBL" id="KAL3645962.1"/>
    </source>
</evidence>
<accession>A0ABD3DWM4</accession>
<dbReference type="Proteomes" id="UP001632038">
    <property type="component" value="Unassembled WGS sequence"/>
</dbReference>
<dbReference type="EMBL" id="JAVIJP010000013">
    <property type="protein sequence ID" value="KAL3645962.1"/>
    <property type="molecule type" value="Genomic_DNA"/>
</dbReference>
<keyword evidence="2" id="KW-1185">Reference proteome</keyword>
<dbReference type="PANTHER" id="PTHR36796:SF1">
    <property type="entry name" value="PROTEIN KINASE SUPERFAMILY PROTEIN"/>
    <property type="match status" value="1"/>
</dbReference>
<proteinExistence type="predicted"/>
<dbReference type="PANTHER" id="PTHR36796">
    <property type="entry name" value="PROTEIN KINASE SUPERFAMILY PROTEIN"/>
    <property type="match status" value="1"/>
</dbReference>
<sequence length="122" mass="13835">MMLITTDYLSSSSRFCSLRECHFNLAVNIRPRRVIGGRRRCTATLITNSDSFEVGKLIGSYGFMNVTRFLVGVETGDGNGTFARRFQLIEGSKCWRRKCENQLLCRLYEGRVAQGPLRGTPF</sequence>
<evidence type="ECO:0000313" key="2">
    <source>
        <dbReference type="Proteomes" id="UP001632038"/>
    </source>
</evidence>
<dbReference type="AlphaFoldDB" id="A0ABD3DWM4"/>
<evidence type="ECO:0008006" key="3">
    <source>
        <dbReference type="Google" id="ProtNLM"/>
    </source>
</evidence>
<comment type="caution">
    <text evidence="1">The sequence shown here is derived from an EMBL/GenBank/DDBJ whole genome shotgun (WGS) entry which is preliminary data.</text>
</comment>